<dbReference type="InterPro" id="IPR052155">
    <property type="entry name" value="Biofilm_reg_signaling"/>
</dbReference>
<evidence type="ECO:0000259" key="4">
    <source>
        <dbReference type="PROSITE" id="PS50883"/>
    </source>
</evidence>
<dbReference type="HOGENOM" id="CLU_000445_70_20_6"/>
<dbReference type="FunFam" id="3.30.70.270:FF:000001">
    <property type="entry name" value="Diguanylate cyclase domain protein"/>
    <property type="match status" value="1"/>
</dbReference>
<dbReference type="InterPro" id="IPR029787">
    <property type="entry name" value="Nucleotide_cyclase"/>
</dbReference>
<dbReference type="GO" id="GO:0003824">
    <property type="term" value="F:catalytic activity"/>
    <property type="evidence" value="ECO:0007669"/>
    <property type="project" value="UniProtKB-ARBA"/>
</dbReference>
<dbReference type="EnsemblBacteria" id="ACO77389">
    <property type="protein sequence ID" value="ACO77389"/>
    <property type="gene ID" value="Avin_11600"/>
</dbReference>
<dbReference type="SUPFAM" id="SSF55785">
    <property type="entry name" value="PYP-like sensor domain (PAS domain)"/>
    <property type="match status" value="1"/>
</dbReference>
<reference evidence="6 7" key="1">
    <citation type="journal article" date="2009" name="J. Bacteriol.">
        <title>Genome sequence of Azotobacter vinelandii, an obligate aerobe specialized to support diverse anaerobic metabolic processes.</title>
        <authorList>
            <person name="Setubal J.C."/>
            <person name="dos Santos P."/>
            <person name="Goldman B.S."/>
            <person name="Ertesvag H."/>
            <person name="Espin G."/>
            <person name="Rubio L.M."/>
            <person name="Valla S."/>
            <person name="Almeida N.F."/>
            <person name="Balasubramanian D."/>
            <person name="Cromes L."/>
            <person name="Curatti L."/>
            <person name="Du Z."/>
            <person name="Godsy E."/>
            <person name="Goodner B."/>
            <person name="Hellner-Burris K."/>
            <person name="Hernandez J.A."/>
            <person name="Houmiel K."/>
            <person name="Imperial J."/>
            <person name="Kennedy C."/>
            <person name="Larson T.J."/>
            <person name="Latreille P."/>
            <person name="Ligon L.S."/>
            <person name="Lu J."/>
            <person name="Maerk M."/>
            <person name="Miller N.M."/>
            <person name="Norton S."/>
            <person name="O'Carroll I.P."/>
            <person name="Paulsen I."/>
            <person name="Raulfs E.C."/>
            <person name="Roemer R."/>
            <person name="Rosser J."/>
            <person name="Segura D."/>
            <person name="Slater S."/>
            <person name="Stricklin S.L."/>
            <person name="Studholme D.J."/>
            <person name="Sun J."/>
            <person name="Viana C.J."/>
            <person name="Wallin E."/>
            <person name="Wang B."/>
            <person name="Wheeler C."/>
            <person name="Zhu H."/>
            <person name="Dean D.R."/>
            <person name="Dixon R."/>
            <person name="Wood D."/>
        </authorList>
    </citation>
    <scope>NUCLEOTIDE SEQUENCE [LARGE SCALE GENOMIC DNA]</scope>
    <source>
        <strain evidence="7">DJ / ATCC BAA-1303</strain>
    </source>
</reference>
<comment type="subcellular location">
    <subcellularLocation>
        <location evidence="2">Cell inner membrane</location>
    </subcellularLocation>
</comment>
<dbReference type="CDD" id="cd00130">
    <property type="entry name" value="PAS"/>
    <property type="match status" value="1"/>
</dbReference>
<protein>
    <submittedName>
        <fullName evidence="6">Intracellular signalling protein with diguanylate cyclase and phosphodiesterase activities</fullName>
    </submittedName>
</protein>
<dbReference type="PANTHER" id="PTHR44757:SF2">
    <property type="entry name" value="BIOFILM ARCHITECTURE MAINTENANCE PROTEIN MBAA"/>
    <property type="match status" value="1"/>
</dbReference>
<feature type="domain" description="EAL" evidence="4">
    <location>
        <begin position="329"/>
        <end position="583"/>
    </location>
</feature>
<dbReference type="GeneID" id="88184491"/>
<dbReference type="InterPro" id="IPR000160">
    <property type="entry name" value="GGDEF_dom"/>
</dbReference>
<dbReference type="NCBIfam" id="TIGR00229">
    <property type="entry name" value="sensory_box"/>
    <property type="match status" value="1"/>
</dbReference>
<dbReference type="CDD" id="cd01948">
    <property type="entry name" value="EAL"/>
    <property type="match status" value="1"/>
</dbReference>
<dbReference type="Pfam" id="PF00990">
    <property type="entry name" value="GGDEF"/>
    <property type="match status" value="1"/>
</dbReference>
<dbReference type="RefSeq" id="WP_012699810.1">
    <property type="nucleotide sequence ID" value="NC_012560.1"/>
</dbReference>
<dbReference type="SMART" id="SM00086">
    <property type="entry name" value="PAC"/>
    <property type="match status" value="1"/>
</dbReference>
<dbReference type="STRING" id="322710.Avin_11600"/>
<dbReference type="InterPro" id="IPR043128">
    <property type="entry name" value="Rev_trsase/Diguanyl_cyclase"/>
</dbReference>
<dbReference type="SMART" id="SM00052">
    <property type="entry name" value="EAL"/>
    <property type="match status" value="1"/>
</dbReference>
<dbReference type="InterPro" id="IPR000014">
    <property type="entry name" value="PAS"/>
</dbReference>
<dbReference type="PANTHER" id="PTHR44757">
    <property type="entry name" value="DIGUANYLATE CYCLASE DGCP"/>
    <property type="match status" value="1"/>
</dbReference>
<dbReference type="PROSITE" id="PS50883">
    <property type="entry name" value="EAL"/>
    <property type="match status" value="1"/>
</dbReference>
<keyword evidence="7" id="KW-1185">Reference proteome</keyword>
<dbReference type="OrthoDB" id="9804951at2"/>
<organism evidence="6 7">
    <name type="scientific">Azotobacter vinelandii (strain DJ / ATCC BAA-1303)</name>
    <dbReference type="NCBI Taxonomy" id="322710"/>
    <lineage>
        <taxon>Bacteria</taxon>
        <taxon>Pseudomonadati</taxon>
        <taxon>Pseudomonadota</taxon>
        <taxon>Gammaproteobacteria</taxon>
        <taxon>Pseudomonadales</taxon>
        <taxon>Pseudomonadaceae</taxon>
        <taxon>Azotobacter</taxon>
    </lineage>
</organism>
<dbReference type="CDD" id="cd01949">
    <property type="entry name" value="GGDEF"/>
    <property type="match status" value="1"/>
</dbReference>
<name>C1DPF7_AZOVD</name>
<evidence type="ECO:0000256" key="1">
    <source>
        <dbReference type="ARBA" id="ARBA00001946"/>
    </source>
</evidence>
<dbReference type="SUPFAM" id="SSF141868">
    <property type="entry name" value="EAL domain-like"/>
    <property type="match status" value="1"/>
</dbReference>
<dbReference type="GO" id="GO:0005886">
    <property type="term" value="C:plasma membrane"/>
    <property type="evidence" value="ECO:0007669"/>
    <property type="project" value="UniProtKB-SubCell"/>
</dbReference>
<dbReference type="InterPro" id="IPR013655">
    <property type="entry name" value="PAS_fold_3"/>
</dbReference>
<proteinExistence type="predicted"/>
<accession>C1DPF7</accession>
<dbReference type="InterPro" id="IPR035919">
    <property type="entry name" value="EAL_sf"/>
</dbReference>
<comment type="cofactor">
    <cofactor evidence="1">
        <name>Mg(2+)</name>
        <dbReference type="ChEBI" id="CHEBI:18420"/>
    </cofactor>
</comment>
<evidence type="ECO:0000256" key="2">
    <source>
        <dbReference type="ARBA" id="ARBA00004533"/>
    </source>
</evidence>
<dbReference type="Pfam" id="PF00563">
    <property type="entry name" value="EAL"/>
    <property type="match status" value="1"/>
</dbReference>
<dbReference type="AlphaFoldDB" id="C1DPF7"/>
<dbReference type="EMBL" id="CP001157">
    <property type="protein sequence ID" value="ACO77389.1"/>
    <property type="molecule type" value="Genomic_DNA"/>
</dbReference>
<dbReference type="InterPro" id="IPR000700">
    <property type="entry name" value="PAS-assoc_C"/>
</dbReference>
<dbReference type="Gene3D" id="3.30.450.20">
    <property type="entry name" value="PAS domain"/>
    <property type="match status" value="1"/>
</dbReference>
<dbReference type="PROSITE" id="PS50113">
    <property type="entry name" value="PAC"/>
    <property type="match status" value="1"/>
</dbReference>
<dbReference type="InterPro" id="IPR001633">
    <property type="entry name" value="EAL_dom"/>
</dbReference>
<dbReference type="SUPFAM" id="SSF55073">
    <property type="entry name" value="Nucleotide cyclase"/>
    <property type="match status" value="1"/>
</dbReference>
<dbReference type="KEGG" id="avn:Avin_11600"/>
<evidence type="ECO:0000259" key="3">
    <source>
        <dbReference type="PROSITE" id="PS50113"/>
    </source>
</evidence>
<dbReference type="PROSITE" id="PS50887">
    <property type="entry name" value="GGDEF"/>
    <property type="match status" value="1"/>
</dbReference>
<dbReference type="SMART" id="SM00267">
    <property type="entry name" value="GGDEF"/>
    <property type="match status" value="1"/>
</dbReference>
<dbReference type="NCBIfam" id="TIGR00254">
    <property type="entry name" value="GGDEF"/>
    <property type="match status" value="1"/>
</dbReference>
<gene>
    <name evidence="6" type="ordered locus">Avin_11600</name>
</gene>
<dbReference type="InterPro" id="IPR001610">
    <property type="entry name" value="PAC"/>
</dbReference>
<feature type="domain" description="PAC" evidence="3">
    <location>
        <begin position="86"/>
        <end position="138"/>
    </location>
</feature>
<dbReference type="Proteomes" id="UP000002424">
    <property type="component" value="Chromosome"/>
</dbReference>
<dbReference type="InterPro" id="IPR035965">
    <property type="entry name" value="PAS-like_dom_sf"/>
</dbReference>
<evidence type="ECO:0000313" key="6">
    <source>
        <dbReference type="EMBL" id="ACO77389.1"/>
    </source>
</evidence>
<feature type="domain" description="GGDEF" evidence="5">
    <location>
        <begin position="188"/>
        <end position="320"/>
    </location>
</feature>
<dbReference type="Gene3D" id="3.20.20.450">
    <property type="entry name" value="EAL domain"/>
    <property type="match status" value="1"/>
</dbReference>
<evidence type="ECO:0000313" key="7">
    <source>
        <dbReference type="Proteomes" id="UP000002424"/>
    </source>
</evidence>
<dbReference type="Pfam" id="PF08447">
    <property type="entry name" value="PAS_3"/>
    <property type="match status" value="1"/>
</dbReference>
<dbReference type="eggNOG" id="COG5001">
    <property type="taxonomic scope" value="Bacteria"/>
</dbReference>
<dbReference type="Gene3D" id="3.30.70.270">
    <property type="match status" value="1"/>
</dbReference>
<evidence type="ECO:0000259" key="5">
    <source>
        <dbReference type="PROSITE" id="PS50887"/>
    </source>
</evidence>
<sequence length="586" mass="66178">MKQPPPSPQPSAEQLELLAVLEHAMAIAEFAPNGRVLRVNDKYRQIFGYSEQSIGQRRHQQLCAPDPTNRHDFDGLWAGLEMGRPANGRYPYASADGRCLWLESTYVPIRDDAGRLKRIVQIAIDVSVQTEREEVARQRCRQLMLEREESHDRIRQLAFYDPLTDLPNRGLLLIQADQAIARARRERTALNVLFFDLDRFKLINDTLGHPAGDLMLRTIAQRLRSELRTTDIVGRLAGDEFVVVLADCDLRQTTETIRRIQKQLSASCQIAGATLAPSASIGISRFPDDGEDMETLLYYADLAMYQAKSKGRGQFSFFSEEMNRQAQERRTLETDLREALRRRQLQLHYQPQIDLSSGRLCGIEALARWFHPQLGNIPPSRFVPLAEECGLAGELDRWALEEACRQLAAWREAGLEPVTVSVNLSPLSIHDTELPARIADILRRHALAPAALNLEITQEALHGGNPGTLKTLHAVQAMGIGLTVDDFGTGQSCLGYLRHLPIRALKLDRSFVRDLEHDEATRALTEVAMHIGDSLRIAVFAEGVENEEQRRLLTNRGYQVVQGFLLSQPLSADQLSEWLARRWPDR</sequence>